<keyword evidence="2" id="KW-1185">Reference proteome</keyword>
<gene>
    <name evidence="1" type="ORF">TNCV_2193741</name>
</gene>
<organism evidence="1 2">
    <name type="scientific">Trichonephila clavipes</name>
    <name type="common">Golden silk orbweaver</name>
    <name type="synonym">Nephila clavipes</name>
    <dbReference type="NCBI Taxonomy" id="2585209"/>
    <lineage>
        <taxon>Eukaryota</taxon>
        <taxon>Metazoa</taxon>
        <taxon>Ecdysozoa</taxon>
        <taxon>Arthropoda</taxon>
        <taxon>Chelicerata</taxon>
        <taxon>Arachnida</taxon>
        <taxon>Araneae</taxon>
        <taxon>Araneomorphae</taxon>
        <taxon>Entelegynae</taxon>
        <taxon>Araneoidea</taxon>
        <taxon>Nephilidae</taxon>
        <taxon>Trichonephila</taxon>
    </lineage>
</organism>
<sequence>MKGYSFPETLSSLKSRSIPPQRVVVKTGRVESSGYEFSWVLFRRNMMPLLSISQVLDCDNSICHEGFKHKLGSFWIHAKTIVESLHRYTGGVFICKAVSTLFISIARRTAAHR</sequence>
<accession>A0A8X6VK18</accession>
<proteinExistence type="predicted"/>
<evidence type="ECO:0000313" key="1">
    <source>
        <dbReference type="EMBL" id="GFY10553.1"/>
    </source>
</evidence>
<reference evidence="1" key="1">
    <citation type="submission" date="2020-08" db="EMBL/GenBank/DDBJ databases">
        <title>Multicomponent nature underlies the extraordinary mechanical properties of spider dragline silk.</title>
        <authorList>
            <person name="Kono N."/>
            <person name="Nakamura H."/>
            <person name="Mori M."/>
            <person name="Yoshida Y."/>
            <person name="Ohtoshi R."/>
            <person name="Malay A.D."/>
            <person name="Moran D.A.P."/>
            <person name="Tomita M."/>
            <person name="Numata K."/>
            <person name="Arakawa K."/>
        </authorList>
    </citation>
    <scope>NUCLEOTIDE SEQUENCE</scope>
</reference>
<dbReference type="Proteomes" id="UP000887159">
    <property type="component" value="Unassembled WGS sequence"/>
</dbReference>
<comment type="caution">
    <text evidence="1">The sequence shown here is derived from an EMBL/GenBank/DDBJ whole genome shotgun (WGS) entry which is preliminary data.</text>
</comment>
<evidence type="ECO:0000313" key="2">
    <source>
        <dbReference type="Proteomes" id="UP000887159"/>
    </source>
</evidence>
<protein>
    <submittedName>
        <fullName evidence="1">Uncharacterized protein</fullName>
    </submittedName>
</protein>
<dbReference type="AlphaFoldDB" id="A0A8X6VK18"/>
<dbReference type="EMBL" id="BMAU01021300">
    <property type="protein sequence ID" value="GFY10553.1"/>
    <property type="molecule type" value="Genomic_DNA"/>
</dbReference>
<name>A0A8X6VK18_TRICX</name>